<keyword evidence="1" id="KW-1133">Transmembrane helix</keyword>
<keyword evidence="1" id="KW-0472">Membrane</keyword>
<dbReference type="EMBL" id="BAAAKW010000032">
    <property type="protein sequence ID" value="GAA1219551.1"/>
    <property type="molecule type" value="Genomic_DNA"/>
</dbReference>
<feature type="transmembrane region" description="Helical" evidence="1">
    <location>
        <begin position="139"/>
        <end position="161"/>
    </location>
</feature>
<accession>A0ABN1VQB1</accession>
<feature type="transmembrane region" description="Helical" evidence="1">
    <location>
        <begin position="27"/>
        <end position="46"/>
    </location>
</feature>
<sequence length="249" mass="26512">MYSTLLPVFTGVMDQGLVIDWTQMPTYNTIMAVAAGAGLLSLVLFARKLMAGAEVDFRGYSANFGVLGLILTITGAHMTLTWPFAAYFPFDNIIFGEPSLAFGVLLLAASFVLWRRAAVLEESADAARTVARTAEPLGVLIFGLGLALVGIAAAGVAFQLFVAPPEEPISGYFSQWPWVEITFMSGLFALVGLGALLFPFATRTFAVRSTPTKVQWVAGVSLALGGIAFLLFGALNFFTHIGLIVNTMG</sequence>
<keyword evidence="1" id="KW-0812">Transmembrane</keyword>
<comment type="caution">
    <text evidence="2">The sequence shown here is derived from an EMBL/GenBank/DDBJ whole genome shotgun (WGS) entry which is preliminary data.</text>
</comment>
<proteinExistence type="predicted"/>
<dbReference type="Pfam" id="PF06168">
    <property type="entry name" value="DUF981"/>
    <property type="match status" value="1"/>
</dbReference>
<keyword evidence="3" id="KW-1185">Reference proteome</keyword>
<dbReference type="Proteomes" id="UP001500943">
    <property type="component" value="Unassembled WGS sequence"/>
</dbReference>
<evidence type="ECO:0000256" key="1">
    <source>
        <dbReference type="SAM" id="Phobius"/>
    </source>
</evidence>
<reference evidence="2 3" key="1">
    <citation type="journal article" date="2019" name="Int. J. Syst. Evol. Microbiol.">
        <title>The Global Catalogue of Microorganisms (GCM) 10K type strain sequencing project: providing services to taxonomists for standard genome sequencing and annotation.</title>
        <authorList>
            <consortium name="The Broad Institute Genomics Platform"/>
            <consortium name="The Broad Institute Genome Sequencing Center for Infectious Disease"/>
            <person name="Wu L."/>
            <person name="Ma J."/>
        </authorList>
    </citation>
    <scope>NUCLEOTIDE SEQUENCE [LARGE SCALE GENOMIC DNA]</scope>
    <source>
        <strain evidence="2 3">JCM 12762</strain>
    </source>
</reference>
<organism evidence="2 3">
    <name type="scientific">Rhodoglobus aureus</name>
    <dbReference type="NCBI Taxonomy" id="191497"/>
    <lineage>
        <taxon>Bacteria</taxon>
        <taxon>Bacillati</taxon>
        <taxon>Actinomycetota</taxon>
        <taxon>Actinomycetes</taxon>
        <taxon>Micrococcales</taxon>
        <taxon>Microbacteriaceae</taxon>
        <taxon>Rhodoglobus</taxon>
    </lineage>
</organism>
<name>A0ABN1VQB1_9MICO</name>
<gene>
    <name evidence="2" type="ORF">GCM10009655_18820</name>
</gene>
<dbReference type="InterPro" id="IPR009324">
    <property type="entry name" value="DUF981"/>
</dbReference>
<feature type="transmembrane region" description="Helical" evidence="1">
    <location>
        <begin position="100"/>
        <end position="118"/>
    </location>
</feature>
<feature type="transmembrane region" description="Helical" evidence="1">
    <location>
        <begin position="214"/>
        <end position="238"/>
    </location>
</feature>
<feature type="transmembrane region" description="Helical" evidence="1">
    <location>
        <begin position="181"/>
        <end position="202"/>
    </location>
</feature>
<evidence type="ECO:0000313" key="3">
    <source>
        <dbReference type="Proteomes" id="UP001500943"/>
    </source>
</evidence>
<protein>
    <submittedName>
        <fullName evidence="2">DUF981 domain-containing protein</fullName>
    </submittedName>
</protein>
<feature type="transmembrane region" description="Helical" evidence="1">
    <location>
        <begin position="66"/>
        <end position="88"/>
    </location>
</feature>
<evidence type="ECO:0000313" key="2">
    <source>
        <dbReference type="EMBL" id="GAA1219551.1"/>
    </source>
</evidence>